<keyword evidence="3" id="KW-0812">Transmembrane</keyword>
<reference evidence="5" key="1">
    <citation type="submission" date="2020-03" db="EMBL/GenBank/DDBJ databases">
        <authorList>
            <person name="Weist P."/>
        </authorList>
    </citation>
    <scope>NUCLEOTIDE SEQUENCE</scope>
</reference>
<gene>
    <name evidence="5" type="ORF">PLEPLA_LOCUS27960</name>
</gene>
<dbReference type="CDD" id="cd03590">
    <property type="entry name" value="CLECT_DC-SIGN_like"/>
    <property type="match status" value="1"/>
</dbReference>
<dbReference type="Pfam" id="PF00059">
    <property type="entry name" value="Lectin_C"/>
    <property type="match status" value="1"/>
</dbReference>
<evidence type="ECO:0000313" key="5">
    <source>
        <dbReference type="EMBL" id="CAB1440194.1"/>
    </source>
</evidence>
<dbReference type="PROSITE" id="PS50041">
    <property type="entry name" value="C_TYPE_LECTIN_2"/>
    <property type="match status" value="1"/>
</dbReference>
<dbReference type="InterPro" id="IPR016187">
    <property type="entry name" value="CTDL_fold"/>
</dbReference>
<dbReference type="SUPFAM" id="SSF56436">
    <property type="entry name" value="C-type lectin-like"/>
    <property type="match status" value="1"/>
</dbReference>
<dbReference type="GO" id="GO:0030246">
    <property type="term" value="F:carbohydrate binding"/>
    <property type="evidence" value="ECO:0007669"/>
    <property type="project" value="UniProtKB-KW"/>
</dbReference>
<evidence type="ECO:0000256" key="2">
    <source>
        <dbReference type="ARBA" id="ARBA00023157"/>
    </source>
</evidence>
<evidence type="ECO:0000256" key="3">
    <source>
        <dbReference type="SAM" id="Phobius"/>
    </source>
</evidence>
<keyword evidence="1" id="KW-0430">Lectin</keyword>
<dbReference type="PANTHER" id="PTHR22803">
    <property type="entry name" value="MANNOSE, PHOSPHOLIPASE, LECTIN RECEPTOR RELATED"/>
    <property type="match status" value="1"/>
</dbReference>
<organism evidence="5 6">
    <name type="scientific">Pleuronectes platessa</name>
    <name type="common">European plaice</name>
    <dbReference type="NCBI Taxonomy" id="8262"/>
    <lineage>
        <taxon>Eukaryota</taxon>
        <taxon>Metazoa</taxon>
        <taxon>Chordata</taxon>
        <taxon>Craniata</taxon>
        <taxon>Vertebrata</taxon>
        <taxon>Euteleostomi</taxon>
        <taxon>Actinopterygii</taxon>
        <taxon>Neopterygii</taxon>
        <taxon>Teleostei</taxon>
        <taxon>Neoteleostei</taxon>
        <taxon>Acanthomorphata</taxon>
        <taxon>Carangaria</taxon>
        <taxon>Pleuronectiformes</taxon>
        <taxon>Pleuronectoidei</taxon>
        <taxon>Pleuronectidae</taxon>
        <taxon>Pleuronectes</taxon>
    </lineage>
</organism>
<dbReference type="InterPro" id="IPR016186">
    <property type="entry name" value="C-type_lectin-like/link_sf"/>
</dbReference>
<dbReference type="EMBL" id="CADEAL010002413">
    <property type="protein sequence ID" value="CAB1440194.1"/>
    <property type="molecule type" value="Genomic_DNA"/>
</dbReference>
<dbReference type="InterPro" id="IPR001304">
    <property type="entry name" value="C-type_lectin-like"/>
</dbReference>
<dbReference type="Proteomes" id="UP001153269">
    <property type="component" value="Unassembled WGS sequence"/>
</dbReference>
<accession>A0A9N7UZV2</accession>
<proteinExistence type="predicted"/>
<evidence type="ECO:0000259" key="4">
    <source>
        <dbReference type="PROSITE" id="PS50041"/>
    </source>
</evidence>
<keyword evidence="3" id="KW-0472">Membrane</keyword>
<protein>
    <recommendedName>
        <fullName evidence="4">C-type lectin domain-containing protein</fullName>
    </recommendedName>
</protein>
<keyword evidence="3" id="KW-1133">Transmembrane helix</keyword>
<keyword evidence="6" id="KW-1185">Reference proteome</keyword>
<comment type="caution">
    <text evidence="5">The sequence shown here is derived from an EMBL/GenBank/DDBJ whole genome shotgun (WGS) entry which is preliminary data.</text>
</comment>
<evidence type="ECO:0000313" key="6">
    <source>
        <dbReference type="Proteomes" id="UP001153269"/>
    </source>
</evidence>
<evidence type="ECO:0000256" key="1">
    <source>
        <dbReference type="ARBA" id="ARBA00022734"/>
    </source>
</evidence>
<sequence>MTCHLRMKEQDESVQWINGVSRFTRLMVPALAATVFLILIINLGVSLSETLKHLSVTDSLSRSLTSIKCSLEQIINNSSGLDGCCPPDWKLSGLSCYFFSHSRMSWNNSRAWCEDHESHLVILSSDRDWDFVTRHSVPDFFWVGLSDWRTGMWEWVDQTPYSMDSRRWGPGQPDSWTGHGLGPGDEDCAHLHRDGRLNDRHCIHQMRFICQKLSGDP</sequence>
<feature type="transmembrane region" description="Helical" evidence="3">
    <location>
        <begin position="26"/>
        <end position="45"/>
    </location>
</feature>
<dbReference type="InterPro" id="IPR018378">
    <property type="entry name" value="C-type_lectin_CS"/>
</dbReference>
<dbReference type="SMART" id="SM00034">
    <property type="entry name" value="CLECT"/>
    <property type="match status" value="1"/>
</dbReference>
<keyword evidence="2" id="KW-1015">Disulfide bond</keyword>
<dbReference type="Gene3D" id="3.10.100.10">
    <property type="entry name" value="Mannose-Binding Protein A, subunit A"/>
    <property type="match status" value="1"/>
</dbReference>
<dbReference type="PROSITE" id="PS00615">
    <property type="entry name" value="C_TYPE_LECTIN_1"/>
    <property type="match status" value="1"/>
</dbReference>
<dbReference type="InterPro" id="IPR033989">
    <property type="entry name" value="CD209-like_CTLD"/>
</dbReference>
<name>A0A9N7UZV2_PLEPL</name>
<dbReference type="AlphaFoldDB" id="A0A9N7UZV2"/>
<dbReference type="InterPro" id="IPR050111">
    <property type="entry name" value="C-type_lectin/snaclec_domain"/>
</dbReference>
<feature type="domain" description="C-type lectin" evidence="4">
    <location>
        <begin position="92"/>
        <end position="211"/>
    </location>
</feature>